<dbReference type="PATRIC" id="fig|1006551.4.peg.3541"/>
<gene>
    <name evidence="1" type="ordered locus">KOX_17645</name>
</gene>
<protein>
    <submittedName>
        <fullName evidence="1">LexA DNA binding domain protein</fullName>
    </submittedName>
</protein>
<organism evidence="1 2">
    <name type="scientific">Klebsiella michiganensis (strain ATCC 8724 / DSM 4798 / JCM 20051 / NBRC 3318 / NRRL B-199 / KCTC 1686 / BUCSAV 143 / CCM 1901)</name>
    <dbReference type="NCBI Taxonomy" id="1006551"/>
    <lineage>
        <taxon>Bacteria</taxon>
        <taxon>Pseudomonadati</taxon>
        <taxon>Pseudomonadota</taxon>
        <taxon>Gammaproteobacteria</taxon>
        <taxon>Enterobacterales</taxon>
        <taxon>Enterobacteriaceae</taxon>
        <taxon>Klebsiella/Raoultella group</taxon>
        <taxon>Klebsiella</taxon>
    </lineage>
</organism>
<dbReference type="HOGENOM" id="CLU_3389870_0_0_6"/>
<dbReference type="Proteomes" id="UP000007843">
    <property type="component" value="Chromosome"/>
</dbReference>
<sequence length="32" mass="3688">MLAVQLLQEMISEEPGARERAIEFLRLFGDQP</sequence>
<dbReference type="EMBL" id="CP003218">
    <property type="protein sequence ID" value="AEX05251.1"/>
    <property type="molecule type" value="Genomic_DNA"/>
</dbReference>
<proteinExistence type="predicted"/>
<dbReference type="AlphaFoldDB" id="A0A0H3H7F6"/>
<accession>A0A0H3H7F6</accession>
<evidence type="ECO:0000313" key="1">
    <source>
        <dbReference type="EMBL" id="AEX05251.1"/>
    </source>
</evidence>
<evidence type="ECO:0000313" key="2">
    <source>
        <dbReference type="Proteomes" id="UP000007843"/>
    </source>
</evidence>
<reference evidence="1 2" key="1">
    <citation type="journal article" date="2012" name="J. Bacteriol.">
        <title>Complete genome sequence of Klebsiella oxytoca KCTC 1686, used in production of 2,3-butanediol.</title>
        <authorList>
            <person name="Shin S.H."/>
            <person name="Kim S."/>
            <person name="Kim J.Y."/>
            <person name="Lee S."/>
            <person name="Um Y."/>
            <person name="Oh M.K."/>
            <person name="Kim Y.R."/>
            <person name="Lee J."/>
            <person name="Yang K.S."/>
        </authorList>
    </citation>
    <scope>NUCLEOTIDE SEQUENCE [LARGE SCALE GENOMIC DNA]</scope>
    <source>
        <strain evidence="2">ATCC 8724 / DSM 4798 / JCM 20051 / NBRC 3318 / NRRL B-199 / KCTC 1686</strain>
    </source>
</reference>
<name>A0A0H3H7F6_KLEM8</name>
<dbReference type="KEGG" id="kox:KOX_17645"/>